<dbReference type="PROSITE" id="PS51186">
    <property type="entry name" value="GNAT"/>
    <property type="match status" value="1"/>
</dbReference>
<dbReference type="SUPFAM" id="SSF55729">
    <property type="entry name" value="Acyl-CoA N-acyltransferases (Nat)"/>
    <property type="match status" value="1"/>
</dbReference>
<dbReference type="OrthoDB" id="9789053at2"/>
<dbReference type="GeneID" id="95580937"/>
<dbReference type="InterPro" id="IPR016181">
    <property type="entry name" value="Acyl_CoA_acyltransferase"/>
</dbReference>
<dbReference type="Proteomes" id="UP000288028">
    <property type="component" value="Unassembled WGS sequence"/>
</dbReference>
<dbReference type="GO" id="GO:0016747">
    <property type="term" value="F:acyltransferase activity, transferring groups other than amino-acyl groups"/>
    <property type="evidence" value="ECO:0007669"/>
    <property type="project" value="InterPro"/>
</dbReference>
<keyword evidence="3" id="KW-1185">Reference proteome</keyword>
<sequence>MTITFKTLDKTSEDWNKYAKQISQVSWRAGASLAEKMNNRFFSDLEKVIVGISDDELSCFCTVSKEDGLTDNTLTPFIGYVFVGETYRGKRVSEQLLSYAEAYLKELGFQSLYIVSGEIGLYEKYGYKKIKDCVTIHGFTENLFEKKLDARVDN</sequence>
<dbReference type="RefSeq" id="WP_126794911.1">
    <property type="nucleotide sequence ID" value="NZ_CP060720.1"/>
</dbReference>
<dbReference type="EMBL" id="NGKB01000009">
    <property type="protein sequence ID" value="RSU13232.1"/>
    <property type="molecule type" value="Genomic_DNA"/>
</dbReference>
<dbReference type="AlphaFoldDB" id="A0A430AYT5"/>
<dbReference type="Pfam" id="PF00583">
    <property type="entry name" value="Acetyltransf_1"/>
    <property type="match status" value="1"/>
</dbReference>
<feature type="domain" description="N-acetyltransferase" evidence="1">
    <location>
        <begin position="3"/>
        <end position="149"/>
    </location>
</feature>
<comment type="caution">
    <text evidence="2">The sequence shown here is derived from an EMBL/GenBank/DDBJ whole genome shotgun (WGS) entry which is preliminary data.</text>
</comment>
<reference evidence="2 3" key="1">
    <citation type="submission" date="2017-05" db="EMBL/GenBank/DDBJ databases">
        <title>Vagococcus spp. assemblies.</title>
        <authorList>
            <person name="Gulvik C.A."/>
        </authorList>
    </citation>
    <scope>NUCLEOTIDE SEQUENCE [LARGE SCALE GENOMIC DNA]</scope>
    <source>
        <strain evidence="2 3">SS1714</strain>
    </source>
</reference>
<evidence type="ECO:0000313" key="2">
    <source>
        <dbReference type="EMBL" id="RSU13232.1"/>
    </source>
</evidence>
<dbReference type="InterPro" id="IPR000182">
    <property type="entry name" value="GNAT_dom"/>
</dbReference>
<evidence type="ECO:0000313" key="3">
    <source>
        <dbReference type="Proteomes" id="UP000288028"/>
    </source>
</evidence>
<protein>
    <recommendedName>
        <fullName evidence="1">N-acetyltransferase domain-containing protein</fullName>
    </recommendedName>
</protein>
<dbReference type="CDD" id="cd04301">
    <property type="entry name" value="NAT_SF"/>
    <property type="match status" value="1"/>
</dbReference>
<dbReference type="Gene3D" id="3.40.630.30">
    <property type="match status" value="1"/>
</dbReference>
<name>A0A430AYT5_9ENTE</name>
<organism evidence="2 3">
    <name type="scientific">Vagococcus carniphilus</name>
    <dbReference type="NCBI Taxonomy" id="218144"/>
    <lineage>
        <taxon>Bacteria</taxon>
        <taxon>Bacillati</taxon>
        <taxon>Bacillota</taxon>
        <taxon>Bacilli</taxon>
        <taxon>Lactobacillales</taxon>
        <taxon>Enterococcaceae</taxon>
        <taxon>Vagococcus</taxon>
    </lineage>
</organism>
<proteinExistence type="predicted"/>
<accession>A0A430AYT5</accession>
<evidence type="ECO:0000259" key="1">
    <source>
        <dbReference type="PROSITE" id="PS51186"/>
    </source>
</evidence>
<gene>
    <name evidence="2" type="ORF">CBF28_10240</name>
</gene>